<organism evidence="8 9">
    <name type="scientific">Planoprotostelium fungivorum</name>
    <dbReference type="NCBI Taxonomy" id="1890364"/>
    <lineage>
        <taxon>Eukaryota</taxon>
        <taxon>Amoebozoa</taxon>
        <taxon>Evosea</taxon>
        <taxon>Variosea</taxon>
        <taxon>Cavosteliida</taxon>
        <taxon>Cavosteliaceae</taxon>
        <taxon>Planoprotostelium</taxon>
    </lineage>
</organism>
<keyword evidence="3 6" id="KW-1133">Transmembrane helix</keyword>
<evidence type="ECO:0000313" key="9">
    <source>
        <dbReference type="Proteomes" id="UP000241769"/>
    </source>
</evidence>
<evidence type="ECO:0000256" key="3">
    <source>
        <dbReference type="ARBA" id="ARBA00022989"/>
    </source>
</evidence>
<dbReference type="InParanoid" id="A0A2P6NVL4"/>
<evidence type="ECO:0000256" key="6">
    <source>
        <dbReference type="SAM" id="Phobius"/>
    </source>
</evidence>
<feature type="transmembrane region" description="Helical" evidence="6">
    <location>
        <begin position="12"/>
        <end position="34"/>
    </location>
</feature>
<reference evidence="8 9" key="1">
    <citation type="journal article" date="2018" name="Genome Biol. Evol.">
        <title>Multiple Roots of Fruiting Body Formation in Amoebozoa.</title>
        <authorList>
            <person name="Hillmann F."/>
            <person name="Forbes G."/>
            <person name="Novohradska S."/>
            <person name="Ferling I."/>
            <person name="Riege K."/>
            <person name="Groth M."/>
            <person name="Westermann M."/>
            <person name="Marz M."/>
            <person name="Spaller T."/>
            <person name="Winckler T."/>
            <person name="Schaap P."/>
            <person name="Glockner G."/>
        </authorList>
    </citation>
    <scope>NUCLEOTIDE SEQUENCE [LARGE SCALE GENOMIC DNA]</scope>
    <source>
        <strain evidence="8 9">Jena</strain>
    </source>
</reference>
<dbReference type="EMBL" id="MDYQ01000015">
    <property type="protein sequence ID" value="PRP88005.1"/>
    <property type="molecule type" value="Genomic_DNA"/>
</dbReference>
<dbReference type="Pfam" id="PF02163">
    <property type="entry name" value="Peptidase_M50"/>
    <property type="match status" value="1"/>
</dbReference>
<dbReference type="InterPro" id="IPR008915">
    <property type="entry name" value="Peptidase_M50"/>
</dbReference>
<feature type="transmembrane region" description="Helical" evidence="6">
    <location>
        <begin position="485"/>
        <end position="503"/>
    </location>
</feature>
<gene>
    <name evidence="8" type="ORF">PROFUN_04433</name>
</gene>
<dbReference type="Proteomes" id="UP000241769">
    <property type="component" value="Unassembled WGS sequence"/>
</dbReference>
<feature type="transmembrane region" description="Helical" evidence="6">
    <location>
        <begin position="224"/>
        <end position="246"/>
    </location>
</feature>
<dbReference type="GO" id="GO:0012505">
    <property type="term" value="C:endomembrane system"/>
    <property type="evidence" value="ECO:0007669"/>
    <property type="project" value="UniProtKB-SubCell"/>
</dbReference>
<evidence type="ECO:0000259" key="7">
    <source>
        <dbReference type="Pfam" id="PF02163"/>
    </source>
</evidence>
<dbReference type="GO" id="GO:1905897">
    <property type="term" value="P:regulation of response to endoplasmic reticulum stress"/>
    <property type="evidence" value="ECO:0007669"/>
    <property type="project" value="TreeGrafter"/>
</dbReference>
<dbReference type="PANTHER" id="PTHR13325">
    <property type="entry name" value="PROTEASE M50 MEMBRANE-BOUND TRANSCRIPTION FACTOR SITE 2 PROTEASE"/>
    <property type="match status" value="1"/>
</dbReference>
<dbReference type="PRINTS" id="PR01000">
    <property type="entry name" value="SREBPS2PTASE"/>
</dbReference>
<comment type="subcellular location">
    <subcellularLocation>
        <location evidence="1">Endomembrane system</location>
        <topology evidence="1">Multi-pass membrane protein</topology>
    </subcellularLocation>
</comment>
<protein>
    <recommendedName>
        <fullName evidence="5">Endopeptidase S2P</fullName>
    </recommendedName>
</protein>
<sequence>MRRQVVELHTSGCLMTLAVPLALLVLFWSGIYLLNHFYIQNHINWRETLSRNGFSISPGALWWESKSLNPFFEKTGHIHRHFLSRWFTIGSHFGLLSCLCSFLFLVWNLLKMFISRNDATPSATMLTPIIPGVNLPFSQIFYFFGSLMLSGIIHEAGHALAAVVEKVEVKSFGMFLFLAYPGAFVQLKDDEDDDAGDVVTRGRRQPPSVVQQIKIVCAGAWHNAVLALLAYILWSCLPLFLSLAYYRVPHGLIITQLTPGTPFSNHLRVGDIVHSISEYPLIGKKSYRESVGYLMSDSYSSSYMCLPHSIITRYGNFSDDCCEHPRPGAQCFVVDGVQHQRLCGSAKTFLENTKEYCCPSSDLPCIQRHALCSDKSELIAVQPVLDKEDGVFMKISTDRGSFPFQGNPLSLWREVSMEELAPRWFNLLGSSLPLVLEKSMNYLASISGALALLNMAPGFYLDGQYAFDLFLKHYLEMRGKKRENTLWVVCTITTGLLLINMLLSIKSAF</sequence>
<accession>A0A2P6NVL4</accession>
<feature type="transmembrane region" description="Helical" evidence="6">
    <location>
        <begin position="122"/>
        <end position="144"/>
    </location>
</feature>
<evidence type="ECO:0000256" key="5">
    <source>
        <dbReference type="ARBA" id="ARBA00032658"/>
    </source>
</evidence>
<evidence type="ECO:0000256" key="2">
    <source>
        <dbReference type="ARBA" id="ARBA00022692"/>
    </source>
</evidence>
<comment type="caution">
    <text evidence="8">The sequence shown here is derived from an EMBL/GenBank/DDBJ whole genome shotgun (WGS) entry which is preliminary data.</text>
</comment>
<dbReference type="InterPro" id="IPR001193">
    <property type="entry name" value="MBTPS2"/>
</dbReference>
<dbReference type="AlphaFoldDB" id="A0A2P6NVL4"/>
<proteinExistence type="predicted"/>
<dbReference type="GO" id="GO:0004222">
    <property type="term" value="F:metalloendopeptidase activity"/>
    <property type="evidence" value="ECO:0007669"/>
    <property type="project" value="InterPro"/>
</dbReference>
<dbReference type="PANTHER" id="PTHR13325:SF3">
    <property type="entry name" value="MEMBRANE-BOUND TRANSCRIPTION FACTOR SITE-2 PROTEASE"/>
    <property type="match status" value="1"/>
</dbReference>
<dbReference type="STRING" id="1890364.A0A2P6NVL4"/>
<dbReference type="FunCoup" id="A0A2P6NVL4">
    <property type="interactions" value="306"/>
</dbReference>
<evidence type="ECO:0000256" key="1">
    <source>
        <dbReference type="ARBA" id="ARBA00004127"/>
    </source>
</evidence>
<keyword evidence="4 6" id="KW-0472">Membrane</keyword>
<evidence type="ECO:0000256" key="4">
    <source>
        <dbReference type="ARBA" id="ARBA00023136"/>
    </source>
</evidence>
<dbReference type="GO" id="GO:0016020">
    <property type="term" value="C:membrane"/>
    <property type="evidence" value="ECO:0007669"/>
    <property type="project" value="InterPro"/>
</dbReference>
<feature type="transmembrane region" description="Helical" evidence="6">
    <location>
        <begin position="89"/>
        <end position="110"/>
    </location>
</feature>
<dbReference type="GO" id="GO:0031293">
    <property type="term" value="P:membrane protein intracellular domain proteolysis"/>
    <property type="evidence" value="ECO:0007669"/>
    <property type="project" value="TreeGrafter"/>
</dbReference>
<dbReference type="OrthoDB" id="69989at2759"/>
<dbReference type="GO" id="GO:0005737">
    <property type="term" value="C:cytoplasm"/>
    <property type="evidence" value="ECO:0007669"/>
    <property type="project" value="TreeGrafter"/>
</dbReference>
<keyword evidence="9" id="KW-1185">Reference proteome</keyword>
<feature type="domain" description="Peptidase M50" evidence="7">
    <location>
        <begin position="142"/>
        <end position="492"/>
    </location>
</feature>
<name>A0A2P6NVL4_9EUKA</name>
<keyword evidence="2 6" id="KW-0812">Transmembrane</keyword>
<evidence type="ECO:0000313" key="8">
    <source>
        <dbReference type="EMBL" id="PRP88005.1"/>
    </source>
</evidence>